<feature type="region of interest" description="Disordered" evidence="1">
    <location>
        <begin position="121"/>
        <end position="151"/>
    </location>
</feature>
<dbReference type="AlphaFoldDB" id="A0AAD1UN89"/>
<evidence type="ECO:0000313" key="2">
    <source>
        <dbReference type="EMBL" id="CAI2371897.1"/>
    </source>
</evidence>
<feature type="compositionally biased region" description="Polar residues" evidence="1">
    <location>
        <begin position="199"/>
        <end position="210"/>
    </location>
</feature>
<evidence type="ECO:0000256" key="1">
    <source>
        <dbReference type="SAM" id="MobiDB-lite"/>
    </source>
</evidence>
<evidence type="ECO:0000313" key="3">
    <source>
        <dbReference type="Proteomes" id="UP001295684"/>
    </source>
</evidence>
<feature type="compositionally biased region" description="Basic residues" evidence="1">
    <location>
        <begin position="124"/>
        <end position="133"/>
    </location>
</feature>
<feature type="region of interest" description="Disordered" evidence="1">
    <location>
        <begin position="184"/>
        <end position="210"/>
    </location>
</feature>
<protein>
    <submittedName>
        <fullName evidence="2">Uncharacterized protein</fullName>
    </submittedName>
</protein>
<reference evidence="2" key="1">
    <citation type="submission" date="2023-07" db="EMBL/GenBank/DDBJ databases">
        <authorList>
            <consortium name="AG Swart"/>
            <person name="Singh M."/>
            <person name="Singh A."/>
            <person name="Seah K."/>
            <person name="Emmerich C."/>
        </authorList>
    </citation>
    <scope>NUCLEOTIDE SEQUENCE</scope>
    <source>
        <strain evidence="2">DP1</strain>
    </source>
</reference>
<gene>
    <name evidence="2" type="ORF">ECRASSUSDP1_LOCUS13222</name>
</gene>
<sequence>MLLEFVNTPDRGETEGSPPHKTQDLSDNFVKKIVKGHFLMRGMEQEKYLKPHFSKVLNPLINFLFNNSEFYNIPSEIKEDKSGPFKFPEYILNPSEAKSKLPNSIQDHLGDNKTARKLKEAIKSAKKSKRRQNRSNEYNTRRNISQNTAMSKNRSITNEDYDLIYSSAFEPRFSSICKDSDTNFPSRYKPTRPVRPKTNKSFNPANSSHNFLHNSAKKRIILKKDSAKFYRTKGSIYQTPNLRESDEFSLEKTSEFISTLSRPFIGEREKSANCVNRRNKDGLYKERDKGRMKGSLVNKKRNIRTARPASKAKFRNNKGHIDQFDMDTFCIAESDYPN</sequence>
<name>A0AAD1UN89_EUPCR</name>
<keyword evidence="3" id="KW-1185">Reference proteome</keyword>
<proteinExistence type="predicted"/>
<comment type="caution">
    <text evidence="2">The sequence shown here is derived from an EMBL/GenBank/DDBJ whole genome shotgun (WGS) entry which is preliminary data.</text>
</comment>
<feature type="region of interest" description="Disordered" evidence="1">
    <location>
        <begin position="1"/>
        <end position="24"/>
    </location>
</feature>
<organism evidence="2 3">
    <name type="scientific">Euplotes crassus</name>
    <dbReference type="NCBI Taxonomy" id="5936"/>
    <lineage>
        <taxon>Eukaryota</taxon>
        <taxon>Sar</taxon>
        <taxon>Alveolata</taxon>
        <taxon>Ciliophora</taxon>
        <taxon>Intramacronucleata</taxon>
        <taxon>Spirotrichea</taxon>
        <taxon>Hypotrichia</taxon>
        <taxon>Euplotida</taxon>
        <taxon>Euplotidae</taxon>
        <taxon>Moneuplotes</taxon>
    </lineage>
</organism>
<dbReference type="Proteomes" id="UP001295684">
    <property type="component" value="Unassembled WGS sequence"/>
</dbReference>
<feature type="compositionally biased region" description="Polar residues" evidence="1">
    <location>
        <begin position="135"/>
        <end position="151"/>
    </location>
</feature>
<dbReference type="EMBL" id="CAMPGE010013151">
    <property type="protein sequence ID" value="CAI2371897.1"/>
    <property type="molecule type" value="Genomic_DNA"/>
</dbReference>
<accession>A0AAD1UN89</accession>
<feature type="compositionally biased region" description="Basic residues" evidence="1">
    <location>
        <begin position="189"/>
        <end position="198"/>
    </location>
</feature>